<keyword evidence="1" id="KW-0472">Membrane</keyword>
<protein>
    <recommendedName>
        <fullName evidence="2">Protein kinase domain-containing protein</fullName>
    </recommendedName>
</protein>
<accession>A0A8H3GLY3</accession>
<evidence type="ECO:0000259" key="2">
    <source>
        <dbReference type="PROSITE" id="PS50011"/>
    </source>
</evidence>
<feature type="transmembrane region" description="Helical" evidence="1">
    <location>
        <begin position="223"/>
        <end position="241"/>
    </location>
</feature>
<keyword evidence="1" id="KW-0812">Transmembrane</keyword>
<dbReference type="Proteomes" id="UP000663861">
    <property type="component" value="Unassembled WGS sequence"/>
</dbReference>
<dbReference type="SUPFAM" id="SSF56112">
    <property type="entry name" value="Protein kinase-like (PK-like)"/>
    <property type="match status" value="1"/>
</dbReference>
<dbReference type="InterPro" id="IPR000719">
    <property type="entry name" value="Prot_kinase_dom"/>
</dbReference>
<keyword evidence="1" id="KW-1133">Transmembrane helix</keyword>
<gene>
    <name evidence="3" type="ORF">RDB_LOCUS62756</name>
</gene>
<dbReference type="Pfam" id="PF07714">
    <property type="entry name" value="PK_Tyr_Ser-Thr"/>
    <property type="match status" value="1"/>
</dbReference>
<evidence type="ECO:0000313" key="4">
    <source>
        <dbReference type="Proteomes" id="UP000663861"/>
    </source>
</evidence>
<name>A0A8H3GLY3_9AGAM</name>
<dbReference type="InterPro" id="IPR008271">
    <property type="entry name" value="Ser/Thr_kinase_AS"/>
</dbReference>
<dbReference type="InterPro" id="IPR011009">
    <property type="entry name" value="Kinase-like_dom_sf"/>
</dbReference>
<dbReference type="EMBL" id="CAJMWY010001054">
    <property type="protein sequence ID" value="CAE6456833.1"/>
    <property type="molecule type" value="Genomic_DNA"/>
</dbReference>
<organism evidence="3 4">
    <name type="scientific">Rhizoctonia solani</name>
    <dbReference type="NCBI Taxonomy" id="456999"/>
    <lineage>
        <taxon>Eukaryota</taxon>
        <taxon>Fungi</taxon>
        <taxon>Dikarya</taxon>
        <taxon>Basidiomycota</taxon>
        <taxon>Agaricomycotina</taxon>
        <taxon>Agaricomycetes</taxon>
        <taxon>Cantharellales</taxon>
        <taxon>Ceratobasidiaceae</taxon>
        <taxon>Rhizoctonia</taxon>
    </lineage>
</organism>
<dbReference type="SMART" id="SM00220">
    <property type="entry name" value="S_TKc"/>
    <property type="match status" value="1"/>
</dbReference>
<dbReference type="PROSITE" id="PS50011">
    <property type="entry name" value="PROTEIN_KINASE_DOM"/>
    <property type="match status" value="1"/>
</dbReference>
<proteinExistence type="predicted"/>
<dbReference type="InterPro" id="IPR001245">
    <property type="entry name" value="Ser-Thr/Tyr_kinase_cat_dom"/>
</dbReference>
<comment type="caution">
    <text evidence="3">The sequence shown here is derived from an EMBL/GenBank/DDBJ whole genome shotgun (WGS) entry which is preliminary data.</text>
</comment>
<dbReference type="InterPro" id="IPR051681">
    <property type="entry name" value="Ser/Thr_Kinases-Pseudokinases"/>
</dbReference>
<evidence type="ECO:0000313" key="3">
    <source>
        <dbReference type="EMBL" id="CAE6456833.1"/>
    </source>
</evidence>
<dbReference type="PANTHER" id="PTHR44329">
    <property type="entry name" value="SERINE/THREONINE-PROTEIN KINASE TNNI3K-RELATED"/>
    <property type="match status" value="1"/>
</dbReference>
<dbReference type="Gene3D" id="1.10.510.10">
    <property type="entry name" value="Transferase(Phosphotransferase) domain 1"/>
    <property type="match status" value="1"/>
</dbReference>
<dbReference type="PROSITE" id="PS00108">
    <property type="entry name" value="PROTEIN_KINASE_ST"/>
    <property type="match status" value="1"/>
</dbReference>
<dbReference type="GO" id="GO:0004674">
    <property type="term" value="F:protein serine/threonine kinase activity"/>
    <property type="evidence" value="ECO:0007669"/>
    <property type="project" value="TreeGrafter"/>
</dbReference>
<reference evidence="3" key="1">
    <citation type="submission" date="2021-01" db="EMBL/GenBank/DDBJ databases">
        <authorList>
            <person name="Kaushik A."/>
        </authorList>
    </citation>
    <scope>NUCLEOTIDE SEQUENCE</scope>
    <source>
        <strain evidence="3">AG4-RS23</strain>
    </source>
</reference>
<sequence length="243" mass="26747">MSGPSGDAISRATSVGEIIVALSTRGCSDLTEHINWAKCGNLPIAGGGFCDVYRGELYNGTTIAIRSLRIFDSPGEDNQTTVLKNAAKELYHWSKLRHRNVLPLLGLAIYRGQISMVSEWMSNGNLSRYLIHHPEADRLTLCQDICMGLHYIHSQGMVHGDVKAANVMISPEGVALIADFGNARLKELTIQFTGSTHRSVSLRWAAPELLFDEYCKPSVYSDIYAFAMTVLVIILPSTAFLEE</sequence>
<evidence type="ECO:0000256" key="1">
    <source>
        <dbReference type="SAM" id="Phobius"/>
    </source>
</evidence>
<dbReference type="AlphaFoldDB" id="A0A8H3GLY3"/>
<feature type="domain" description="Protein kinase" evidence="2">
    <location>
        <begin position="38"/>
        <end position="243"/>
    </location>
</feature>
<dbReference type="GO" id="GO:0005524">
    <property type="term" value="F:ATP binding"/>
    <property type="evidence" value="ECO:0007669"/>
    <property type="project" value="InterPro"/>
</dbReference>